<evidence type="ECO:0000313" key="9">
    <source>
        <dbReference type="Proteomes" id="UP000757232"/>
    </source>
</evidence>
<dbReference type="SUPFAM" id="SSF54001">
    <property type="entry name" value="Cysteine proteinases"/>
    <property type="match status" value="1"/>
</dbReference>
<evidence type="ECO:0000256" key="5">
    <source>
        <dbReference type="PROSITE-ProRule" id="PRU00239"/>
    </source>
</evidence>
<dbReference type="Pfam" id="PF00648">
    <property type="entry name" value="Peptidase_C2"/>
    <property type="match status" value="1"/>
</dbReference>
<evidence type="ECO:0000256" key="2">
    <source>
        <dbReference type="ARBA" id="ARBA00022670"/>
    </source>
</evidence>
<dbReference type="PANTHER" id="PTHR46143:SF1">
    <property type="entry name" value="CALPAIN-7"/>
    <property type="match status" value="1"/>
</dbReference>
<dbReference type="SUPFAM" id="SSF49758">
    <property type="entry name" value="Calpain large subunit, middle domain (domain III)"/>
    <property type="match status" value="2"/>
</dbReference>
<dbReference type="PROSITE" id="PS50203">
    <property type="entry name" value="CALPAIN_CAT"/>
    <property type="match status" value="1"/>
</dbReference>
<feature type="active site" evidence="5">
    <location>
        <position position="300"/>
    </location>
</feature>
<evidence type="ECO:0000313" key="8">
    <source>
        <dbReference type="EMBL" id="OCB90124.1"/>
    </source>
</evidence>
<dbReference type="GO" id="GO:0006508">
    <property type="term" value="P:proteolysis"/>
    <property type="evidence" value="ECO:0007669"/>
    <property type="project" value="UniProtKB-KW"/>
</dbReference>
<dbReference type="Gene3D" id="2.60.120.380">
    <property type="match status" value="2"/>
</dbReference>
<dbReference type="Pfam" id="PF01067">
    <property type="entry name" value="Calpain_III"/>
    <property type="match status" value="1"/>
</dbReference>
<evidence type="ECO:0000259" key="7">
    <source>
        <dbReference type="PROSITE" id="PS50203"/>
    </source>
</evidence>
<dbReference type="SMART" id="SM00720">
    <property type="entry name" value="calpain_III"/>
    <property type="match status" value="1"/>
</dbReference>
<dbReference type="OrthoDB" id="167576at2759"/>
<keyword evidence="4 5" id="KW-0788">Thiol protease</keyword>
<dbReference type="SMART" id="SM00230">
    <property type="entry name" value="CysPc"/>
    <property type="match status" value="1"/>
</dbReference>
<feature type="region of interest" description="Disordered" evidence="6">
    <location>
        <begin position="760"/>
        <end position="781"/>
    </location>
</feature>
<keyword evidence="3 5" id="KW-0378">Hydrolase</keyword>
<dbReference type="EMBL" id="LNZH02000141">
    <property type="protein sequence ID" value="OCB90124.1"/>
    <property type="molecule type" value="Genomic_DNA"/>
</dbReference>
<gene>
    <name evidence="8" type="ORF">A7U60_g2683</name>
</gene>
<accession>A0A9Q5NDR2</accession>
<evidence type="ECO:0000256" key="1">
    <source>
        <dbReference type="ARBA" id="ARBA00010193"/>
    </source>
</evidence>
<comment type="similarity">
    <text evidence="1">Belongs to the peptidase C2 family. PalB/RIM13 subfamily.</text>
</comment>
<dbReference type="InterPro" id="IPR051297">
    <property type="entry name" value="PalB/RIM13"/>
</dbReference>
<dbReference type="InterPro" id="IPR022682">
    <property type="entry name" value="Calpain_domain_III"/>
</dbReference>
<evidence type="ECO:0000256" key="4">
    <source>
        <dbReference type="ARBA" id="ARBA00022807"/>
    </source>
</evidence>
<proteinExistence type="inferred from homology"/>
<dbReference type="AlphaFoldDB" id="A0A9Q5NDR2"/>
<reference evidence="8" key="1">
    <citation type="submission" date="2016-06" db="EMBL/GenBank/DDBJ databases">
        <title>Draft Genome sequence of the fungus Inonotus baumii.</title>
        <authorList>
            <person name="Zhu H."/>
            <person name="Lin W."/>
        </authorList>
    </citation>
    <scope>NUCLEOTIDE SEQUENCE</scope>
    <source>
        <strain evidence="8">821</strain>
    </source>
</reference>
<dbReference type="SUPFAM" id="SSF116846">
    <property type="entry name" value="MIT domain"/>
    <property type="match status" value="1"/>
</dbReference>
<evidence type="ECO:0000256" key="6">
    <source>
        <dbReference type="SAM" id="MobiDB-lite"/>
    </source>
</evidence>
<organism evidence="8 9">
    <name type="scientific">Sanghuangporus baumii</name>
    <name type="common">Phellinus baumii</name>
    <dbReference type="NCBI Taxonomy" id="108892"/>
    <lineage>
        <taxon>Eukaryota</taxon>
        <taxon>Fungi</taxon>
        <taxon>Dikarya</taxon>
        <taxon>Basidiomycota</taxon>
        <taxon>Agaricomycotina</taxon>
        <taxon>Agaricomycetes</taxon>
        <taxon>Hymenochaetales</taxon>
        <taxon>Hymenochaetaceae</taxon>
        <taxon>Sanghuangporus</taxon>
    </lineage>
</organism>
<dbReference type="InterPro" id="IPR036213">
    <property type="entry name" value="Calpain_III_sf"/>
</dbReference>
<dbReference type="InterPro" id="IPR038765">
    <property type="entry name" value="Papain-like_cys_pep_sf"/>
</dbReference>
<name>A0A9Q5NDR2_SANBA</name>
<dbReference type="Proteomes" id="UP000757232">
    <property type="component" value="Unassembled WGS sequence"/>
</dbReference>
<feature type="active site" evidence="5">
    <location>
        <position position="130"/>
    </location>
</feature>
<feature type="active site" evidence="5">
    <location>
        <position position="320"/>
    </location>
</feature>
<dbReference type="InterPro" id="IPR036181">
    <property type="entry name" value="MIT_dom_sf"/>
</dbReference>
<dbReference type="PANTHER" id="PTHR46143">
    <property type="entry name" value="CALPAIN-7"/>
    <property type="match status" value="1"/>
</dbReference>
<keyword evidence="2 5" id="KW-0645">Protease</keyword>
<protein>
    <submittedName>
        <fullName evidence="8">Cysteine proteinase</fullName>
    </submittedName>
</protein>
<dbReference type="Gene3D" id="1.20.58.80">
    <property type="entry name" value="Phosphotransferase system, lactose/cellobiose-type IIA subunit"/>
    <property type="match status" value="1"/>
</dbReference>
<evidence type="ECO:0000256" key="3">
    <source>
        <dbReference type="ARBA" id="ARBA00022801"/>
    </source>
</evidence>
<comment type="caution">
    <text evidence="8">The sequence shown here is derived from an EMBL/GenBank/DDBJ whole genome shotgun (WGS) entry which is preliminary data.</text>
</comment>
<sequence length="855" mass="94150">MASGGSASSPDADADADALYSRATVAEHAGEFDVAFGLYLSAAQAFLHQARSLPAQREADRSKCKVNAGTCLERAERIKTSRKDALKPLVRDPFSKVWRRPFDVYGAEKILLAGPTLEPRHIHQNVVSDCSVCSAAAICLHHHRMFNSKLGLSCMHPHTPNGLPSISSDGTYTFRFFMNGSFRRVSIDDRLPFSGTGQQLSVIAILESGIVDMWPALLEKAYLKLMGGYDFPGSVLTGWIPEHIEINSSTFEREKAFRRICEGFNRGSCVLTLGTGPRATDVPHYVSALDGSQTKLLPAHSYAVLSIHEESDGRYLTILNPWNGSQNTGSEMDVCDTIRRLQIDDQDASDHLHCGDTRMSVRGAVSASANLIDVFWDEICNIFDGLYLNWDPALFKHSHEFHGSWRTRARENTPECVRHYLYLDLVSEIGEMKMARRQDHELWVLLTRHIVDKHHLGEFIALHVVQVEQDETRGDDGAVHAALDLKQKGLYTSSTHTLTRLAVTGPRARVALIASYDGPYTNVCFSVQVYCDSAELTWIDHPRKTAYERLIEGTFSSRNAGGNSTYPTFMNNPQYWLRLHSENVADQAGSVEKMRKGTVRLTVEGQRDVPFNAMLIWRSEEQSRERVFQLRSGDMIASSGPYSYGVAQTIASVTPGHYCIVVSTFEPRHRGKYTLCIESAMRMDLEDIPAEGAGMFCKTVRGAWHPGMDGGSPRFCNYDRNPMFEISAQAATVLKLRLQLTKPSAAIALNVTLFASPAGRSTADTSTASSPSFSSPLCSSGGLSPHASRVALERQIATSGAYVDGSQSPAGVVTPQTAIAPGKYVAVVSTFDPGIHAPFQLLVFSKTDIKVSLIQ</sequence>
<dbReference type="InterPro" id="IPR001300">
    <property type="entry name" value="Peptidase_C2_calpain_cat"/>
</dbReference>
<feature type="domain" description="Calpain catalytic" evidence="7">
    <location>
        <begin position="98"/>
        <end position="376"/>
    </location>
</feature>
<keyword evidence="9" id="KW-1185">Reference proteome</keyword>
<dbReference type="InterPro" id="IPR022683">
    <property type="entry name" value="Calpain_III"/>
</dbReference>
<dbReference type="GO" id="GO:0004198">
    <property type="term" value="F:calcium-dependent cysteine-type endopeptidase activity"/>
    <property type="evidence" value="ECO:0007669"/>
    <property type="project" value="InterPro"/>
</dbReference>